<feature type="region of interest" description="Disordered" evidence="3">
    <location>
        <begin position="454"/>
        <end position="475"/>
    </location>
</feature>
<evidence type="ECO:0000256" key="1">
    <source>
        <dbReference type="ARBA" id="ARBA00022737"/>
    </source>
</evidence>
<feature type="compositionally biased region" description="Polar residues" evidence="3">
    <location>
        <begin position="807"/>
        <end position="827"/>
    </location>
</feature>
<dbReference type="InterPro" id="IPR036612">
    <property type="entry name" value="KH_dom_type_1_sf"/>
</dbReference>
<dbReference type="Gene3D" id="3.30.1370.10">
    <property type="entry name" value="K Homology domain, type 1"/>
    <property type="match status" value="5"/>
</dbReference>
<dbReference type="Pfam" id="PF00013">
    <property type="entry name" value="KH_1"/>
    <property type="match status" value="5"/>
</dbReference>
<evidence type="ECO:0000313" key="5">
    <source>
        <dbReference type="EMBL" id="CAD9474515.1"/>
    </source>
</evidence>
<feature type="compositionally biased region" description="Low complexity" evidence="3">
    <location>
        <begin position="641"/>
        <end position="659"/>
    </location>
</feature>
<organism evidence="5">
    <name type="scientific">Octactis speculum</name>
    <dbReference type="NCBI Taxonomy" id="3111310"/>
    <lineage>
        <taxon>Eukaryota</taxon>
        <taxon>Sar</taxon>
        <taxon>Stramenopiles</taxon>
        <taxon>Ochrophyta</taxon>
        <taxon>Dictyochophyceae</taxon>
        <taxon>Dictyochales</taxon>
        <taxon>Dictyochaceae</taxon>
        <taxon>Octactis</taxon>
    </lineage>
</organism>
<accession>A0A7S2MBP8</accession>
<feature type="domain" description="K Homology" evidence="4">
    <location>
        <begin position="373"/>
        <end position="450"/>
    </location>
</feature>
<feature type="domain" description="K Homology" evidence="4">
    <location>
        <begin position="273"/>
        <end position="352"/>
    </location>
</feature>
<feature type="region of interest" description="Disordered" evidence="3">
    <location>
        <begin position="614"/>
        <end position="662"/>
    </location>
</feature>
<dbReference type="EMBL" id="HBGS01054570">
    <property type="protein sequence ID" value="CAD9474515.1"/>
    <property type="molecule type" value="Transcribed_RNA"/>
</dbReference>
<feature type="domain" description="K Homology" evidence="4">
    <location>
        <begin position="125"/>
        <end position="201"/>
    </location>
</feature>
<dbReference type="SMART" id="SM00322">
    <property type="entry name" value="KH"/>
    <property type="match status" value="5"/>
</dbReference>
<feature type="region of interest" description="Disordered" evidence="3">
    <location>
        <begin position="737"/>
        <end position="851"/>
    </location>
</feature>
<sequence>MKRNVSEAMPGDVPQPKRQELEGKSEVAFRMLTPNLRTGHVIGQGGCTVQAIRQKTGAQIKVFDKVPHVDSSIVLVWGKEDPPLVTGPRYTDGDITKDIADIDASPASLATLQIWDLIVEDQEEGPFEASMVVGKSQVGCLMGKAGSIIHGMRTASGANMFVRRCEEVPDCAGYDDQMIWIKGNTKDIVKKALCNVMQRLRASPPPEGFIKKTIPKSMMPGAGYPQPYPGMPGYGMGPGMPPPGMPQMMGGPPPQMNPEFMGPPPGMDQRSLQRLTFRIVVPGWKVPHVIGKQGSTIKAMRDKTGANINVENQGKPQDGTPKKNDYVVLVTSPDTVQNMVAAAQHGISAVIEKLANIKFGSATGAEPQTSMADKTDIGMLLPRNQVGCLLGQGGSIMAGMRQLTHAQIALINTGQPGFPESAATDETFVHVSGTMQAVLAGMHEITMRLRENKASSVPMRGGRQLGGQRPMGPSNPQPMGYPANPAIAPRQLQAPQQVFVQQAPMMQQPQIQYVNQQGIPVQPQMVPMQQQAVLVQQPQMQQPQMQQQPQFIVQGQPGMVQQQPIQQIQQPQPTQVQQQTVQVQQQPGQQLSQAAIQQVPQQGGQGTYAMIQQQPNSYGNSASGVNEYQNSNYGVPQQPIEQEPVGQQPQSQQQPQGQQAVGIKTSQFCVPIEKAGNIIGREGSKVNQIRAVTGAQIKIHDAAPGGRERIIEFTGTDEQVHSAHLMAYSFMIEDQNVPQPASQVQQPSSQQQPAALSAPQQTQSMQSTQPAGANGHLYGYGNSGGNVQNGVPAQAPSPRQMPYPAQQYGQQTNGQSAQYGQQQPSSPAQGAYQPQYGQQSQSQNPQFRQQS</sequence>
<feature type="compositionally biased region" description="Low complexity" evidence="3">
    <location>
        <begin position="738"/>
        <end position="771"/>
    </location>
</feature>
<reference evidence="5" key="1">
    <citation type="submission" date="2021-01" db="EMBL/GenBank/DDBJ databases">
        <authorList>
            <person name="Corre E."/>
            <person name="Pelletier E."/>
            <person name="Niang G."/>
            <person name="Scheremetjew M."/>
            <person name="Finn R."/>
            <person name="Kale V."/>
            <person name="Holt S."/>
            <person name="Cochrane G."/>
            <person name="Meng A."/>
            <person name="Brown T."/>
            <person name="Cohen L."/>
        </authorList>
    </citation>
    <scope>NUCLEOTIDE SEQUENCE</scope>
    <source>
        <strain evidence="5">CCMP1381</strain>
    </source>
</reference>
<feature type="domain" description="K Homology" evidence="4">
    <location>
        <begin position="25"/>
        <end position="107"/>
    </location>
</feature>
<evidence type="ECO:0000256" key="3">
    <source>
        <dbReference type="SAM" id="MobiDB-lite"/>
    </source>
</evidence>
<dbReference type="InterPro" id="IPR004087">
    <property type="entry name" value="KH_dom"/>
</dbReference>
<evidence type="ECO:0000259" key="4">
    <source>
        <dbReference type="SMART" id="SM00322"/>
    </source>
</evidence>
<dbReference type="SUPFAM" id="SSF54791">
    <property type="entry name" value="Eukaryotic type KH-domain (KH-domain type I)"/>
    <property type="match status" value="5"/>
</dbReference>
<dbReference type="PROSITE" id="PS50084">
    <property type="entry name" value="KH_TYPE_1"/>
    <property type="match status" value="5"/>
</dbReference>
<feature type="compositionally biased region" description="Low complexity" evidence="3">
    <location>
        <begin position="828"/>
        <end position="851"/>
    </location>
</feature>
<evidence type="ECO:0000256" key="2">
    <source>
        <dbReference type="PROSITE-ProRule" id="PRU00117"/>
    </source>
</evidence>
<dbReference type="InterPro" id="IPR004088">
    <property type="entry name" value="KH_dom_type_1"/>
</dbReference>
<keyword evidence="2" id="KW-0694">RNA-binding</keyword>
<name>A0A7S2MBP8_9STRA</name>
<feature type="compositionally biased region" description="Polar residues" evidence="3">
    <location>
        <begin position="614"/>
        <end position="635"/>
    </location>
</feature>
<protein>
    <recommendedName>
        <fullName evidence="4">K Homology domain-containing protein</fullName>
    </recommendedName>
</protein>
<gene>
    <name evidence="5" type="ORF">DSPE1174_LOCUS28203</name>
</gene>
<dbReference type="GO" id="GO:0003723">
    <property type="term" value="F:RNA binding"/>
    <property type="evidence" value="ECO:0007669"/>
    <property type="project" value="UniProtKB-UniRule"/>
</dbReference>
<keyword evidence="1" id="KW-0677">Repeat</keyword>
<feature type="domain" description="K Homology" evidence="4">
    <location>
        <begin position="662"/>
        <end position="732"/>
    </location>
</feature>
<feature type="region of interest" description="Disordered" evidence="3">
    <location>
        <begin position="1"/>
        <end position="21"/>
    </location>
</feature>
<dbReference type="AlphaFoldDB" id="A0A7S2MBP8"/>
<proteinExistence type="predicted"/>
<dbReference type="PANTHER" id="PTHR10288">
    <property type="entry name" value="KH DOMAIN CONTAINING RNA BINDING PROTEIN"/>
    <property type="match status" value="1"/>
</dbReference>